<feature type="coiled-coil region" evidence="11">
    <location>
        <begin position="436"/>
        <end position="477"/>
    </location>
</feature>
<evidence type="ECO:0000256" key="6">
    <source>
        <dbReference type="ARBA" id="ARBA00023125"/>
    </source>
</evidence>
<evidence type="ECO:0000256" key="1">
    <source>
        <dbReference type="ARBA" id="ARBA00000185"/>
    </source>
</evidence>
<evidence type="ECO:0000256" key="3">
    <source>
        <dbReference type="ARBA" id="ARBA00022741"/>
    </source>
</evidence>
<dbReference type="AlphaFoldDB" id="H3NQT7"/>
<evidence type="ECO:0000256" key="8">
    <source>
        <dbReference type="ARBA" id="ARBA00063644"/>
    </source>
</evidence>
<keyword evidence="11" id="KW-0175">Coiled coil</keyword>
<keyword evidence="9" id="KW-0963">Cytoplasm</keyword>
<dbReference type="EC" id="5.6.2.2" evidence="9"/>
<evidence type="ECO:0000256" key="9">
    <source>
        <dbReference type="HAMAP-Rule" id="MF_01897"/>
    </source>
</evidence>
<keyword evidence="3 9" id="KW-0547">Nucleotide-binding</keyword>
<comment type="similarity">
    <text evidence="2 9">Belongs to the type II topoisomerase GyrA/ParC subunit family.</text>
</comment>
<dbReference type="GO" id="GO:0005694">
    <property type="term" value="C:chromosome"/>
    <property type="evidence" value="ECO:0007669"/>
    <property type="project" value="InterPro"/>
</dbReference>
<dbReference type="PANTHER" id="PTHR43493">
    <property type="entry name" value="DNA GYRASE/TOPOISOMERASE SUBUNIT A"/>
    <property type="match status" value="1"/>
</dbReference>
<dbReference type="InterPro" id="IPR005743">
    <property type="entry name" value="GyrA"/>
</dbReference>
<comment type="miscellaneous">
    <text evidence="9">Few gyrases are as efficient as E.coli at forming negative supercoils. Not all organisms have 2 type II topoisomerases; in organisms with a single type II topoisomerase this enzyme also has to decatenate newly replicated chromosomes.</text>
</comment>
<keyword evidence="5 9" id="KW-0799">Topoisomerase</keyword>
<dbReference type="eggNOG" id="COG0188">
    <property type="taxonomic scope" value="Bacteria"/>
</dbReference>
<keyword evidence="14" id="KW-1185">Reference proteome</keyword>
<dbReference type="FunFam" id="3.90.199.10:FF:000001">
    <property type="entry name" value="DNA gyrase subunit A"/>
    <property type="match status" value="1"/>
</dbReference>
<dbReference type="InterPro" id="IPR013757">
    <property type="entry name" value="Topo_IIA_A_a_sf"/>
</dbReference>
<dbReference type="InterPro" id="IPR050220">
    <property type="entry name" value="Type_II_DNA_Topoisomerases"/>
</dbReference>
<sequence>MSEFNHVNIIPQDIEQKMKQAYLDYSMSVIVARALPDVRDGLKPVHRRILYGMNQLGLLPNKPHRKSARLVGEVMGRFHPHGDSAIYQAVVRLAQDFSTRYPLADGQGNFGSMDGDGAAAQRYTEVRMTKLTLEMLKDINKDTVDFQPNFDEEEVEPKVLPARFPNLLVNGSSGIAVGMATNMAPHNLGEVIDGCIAYIDDNDITVEGLMKHIKGPDFPTGANIMGKKPIIDAYKTGRGKVKLRAEAHIEEYKSKHVIVVTEIPYEVNRSKLVMSIADLVKDKKIEGISDLRDESNRMGTRIVIETKRDANPNVVLNNLYKQTQMSTTFGIINLALVDGVPKVLSLKELIHYYIEHQKEVVTRRTKFDLDKAEARAHILEGLRIAYDNIDEIIKIIRSNYDDDDIKAEFTKRFGLTDIQGQAILDMQLKRLSGLNVEKIEEEYAQLQVLIKDLKEILANESKLMDLIKEELLEIKEKFADGRLTRIKSAVGDVEEEDLIEEEEVIITLTNQGYIKRLPADTYKVQNRGGRGVTGMTTKDDDFVQNLIVTSTHSTILFFTNKGKVYKKRAFEIKEGKRQSKGQAIINILQLDIDESISAVIAIDEFDEDKYIVLATRNGKIKRMSSSEFLNIRTTGIIAITLTEGDELIAAREVQDDSKILMVTENGQSIIFEMDDVRPMGRTAQGVKGISLSKGDKVVDAAIIDDNEYIFIVTEKGYGKKTLIKHYKAQKRSGKGVKTYKLTNKTGKIVSTKLVNMEDQVLLVSANSEVIRLNVKDISTMGRATQGVRLKKVRSDEENIVACAKYIEEAE</sequence>
<evidence type="ECO:0000256" key="4">
    <source>
        <dbReference type="ARBA" id="ARBA00022840"/>
    </source>
</evidence>
<comment type="subunit">
    <text evidence="9">Heterotetramer, composed of two GyrA and two GyrB chains. In the heterotetramer, GyrA contains the active site tyrosine that forms a transient covalent intermediate with DNA, while GyrB binds cofactors and catalyzes ATP hydrolysis.</text>
</comment>
<dbReference type="GO" id="GO:0006265">
    <property type="term" value="P:DNA topological change"/>
    <property type="evidence" value="ECO:0007669"/>
    <property type="project" value="UniProtKB-UniRule"/>
</dbReference>
<reference evidence="13 14" key="1">
    <citation type="submission" date="2012-01" db="EMBL/GenBank/DDBJ databases">
        <title>The Genome Sequence of Helcococcus kunzii ATCC 51366.</title>
        <authorList>
            <consortium name="The Broad Institute Genome Sequencing Platform"/>
            <person name="Earl A."/>
            <person name="Ward D."/>
            <person name="Feldgarden M."/>
            <person name="Gevers D."/>
            <person name="Huys G."/>
            <person name="Young S.K."/>
            <person name="Zeng Q."/>
            <person name="Gargeya S."/>
            <person name="Fitzgerald M."/>
            <person name="Haas B."/>
            <person name="Abouelleil A."/>
            <person name="Alvarado L."/>
            <person name="Arachchi H.M."/>
            <person name="Berlin A."/>
            <person name="Chapman S.B."/>
            <person name="Gearin G."/>
            <person name="Goldberg J."/>
            <person name="Griggs A."/>
            <person name="Gujja S."/>
            <person name="Hansen M."/>
            <person name="Heiman D."/>
            <person name="Howarth C."/>
            <person name="Larimer J."/>
            <person name="Lui A."/>
            <person name="MacDonald P.J.P."/>
            <person name="McCowen C."/>
            <person name="Montmayeur A."/>
            <person name="Murphy C."/>
            <person name="Neiman D."/>
            <person name="Pearson M."/>
            <person name="Priest M."/>
            <person name="Roberts A."/>
            <person name="Saif S."/>
            <person name="Shea T."/>
            <person name="Sisk P."/>
            <person name="Stolte C."/>
            <person name="Sykes S."/>
            <person name="Wortman J."/>
            <person name="Nusbaum C."/>
            <person name="Birren B."/>
        </authorList>
    </citation>
    <scope>NUCLEOTIDE SEQUENCE [LARGE SCALE GENOMIC DNA]</scope>
    <source>
        <strain evidence="13 14">ATCC 51366</strain>
    </source>
</reference>
<comment type="caution">
    <text evidence="13">The sequence shown here is derived from an EMBL/GenBank/DDBJ whole genome shotgun (WGS) entry which is preliminary data.</text>
</comment>
<dbReference type="GeneID" id="96999634"/>
<dbReference type="Pfam" id="PF00521">
    <property type="entry name" value="DNA_topoisoIV"/>
    <property type="match status" value="1"/>
</dbReference>
<dbReference type="PROSITE" id="PS52040">
    <property type="entry name" value="TOPO_IIA"/>
    <property type="match status" value="1"/>
</dbReference>
<dbReference type="GO" id="GO:0005737">
    <property type="term" value="C:cytoplasm"/>
    <property type="evidence" value="ECO:0007669"/>
    <property type="project" value="UniProtKB-SubCell"/>
</dbReference>
<dbReference type="FunFam" id="2.120.10.90:FF:000005">
    <property type="entry name" value="DNA topoisomerase 4 subunit A"/>
    <property type="match status" value="1"/>
</dbReference>
<feature type="short sequence motif" description="GyrA-box" evidence="9">
    <location>
        <begin position="525"/>
        <end position="531"/>
    </location>
</feature>
<dbReference type="NCBIfam" id="NF004044">
    <property type="entry name" value="PRK05561.1"/>
    <property type="match status" value="1"/>
</dbReference>
<organism evidence="13 14">
    <name type="scientific">Helcococcus kunzii ATCC 51366</name>
    <dbReference type="NCBI Taxonomy" id="883114"/>
    <lineage>
        <taxon>Bacteria</taxon>
        <taxon>Bacillati</taxon>
        <taxon>Bacillota</taxon>
        <taxon>Tissierellia</taxon>
        <taxon>Tissierellales</taxon>
        <taxon>Peptoniphilaceae</taxon>
        <taxon>Helcococcus</taxon>
    </lineage>
</organism>
<comment type="function">
    <text evidence="9">A type II topoisomerase that negatively supercoils closed circular double-stranded (ds) DNA in an ATP-dependent manner to modulate DNA topology and maintain chromosomes in an underwound state. Negative supercoiling favors strand separation, and DNA replication, transcription, recombination and repair, all of which involve strand separation. Also able to catalyze the interconversion of other topological isomers of dsDNA rings, including catenanes and knotted rings. Type II topoisomerases break and join 2 DNA strands simultaneously in an ATP-dependent manner.</text>
</comment>
<accession>H3NQT7</accession>
<dbReference type="InterPro" id="IPR035516">
    <property type="entry name" value="Gyrase/topoIV_suA_C"/>
</dbReference>
<dbReference type="PATRIC" id="fig|883114.3.peg.1695"/>
<dbReference type="GO" id="GO:0009330">
    <property type="term" value="C:DNA topoisomerase type II (double strand cut, ATP-hydrolyzing) complex"/>
    <property type="evidence" value="ECO:0007669"/>
    <property type="project" value="TreeGrafter"/>
</dbReference>
<dbReference type="Gene3D" id="3.90.199.10">
    <property type="entry name" value="Topoisomerase II, domain 5"/>
    <property type="match status" value="1"/>
</dbReference>
<protein>
    <recommendedName>
        <fullName evidence="9">DNA gyrase subunit A</fullName>
        <ecNumber evidence="9">5.6.2.2</ecNumber>
    </recommendedName>
</protein>
<dbReference type="InterPro" id="IPR002205">
    <property type="entry name" value="Topo_IIA_dom_A"/>
</dbReference>
<feature type="domain" description="Topo IIA-type catalytic" evidence="12">
    <location>
        <begin position="35"/>
        <end position="498"/>
    </location>
</feature>
<dbReference type="FunFam" id="1.10.268.10:FF:000001">
    <property type="entry name" value="DNA gyrase subunit A"/>
    <property type="match status" value="1"/>
</dbReference>
<dbReference type="STRING" id="883114.HMPREF9709_01698"/>
<dbReference type="SUPFAM" id="SSF101904">
    <property type="entry name" value="GyrA/ParC C-terminal domain-like"/>
    <property type="match status" value="1"/>
</dbReference>
<dbReference type="RefSeq" id="WP_005399213.1">
    <property type="nucleotide sequence ID" value="NZ_JH601088.1"/>
</dbReference>
<dbReference type="HOGENOM" id="CLU_002977_6_1_9"/>
<evidence type="ECO:0000256" key="5">
    <source>
        <dbReference type="ARBA" id="ARBA00023029"/>
    </source>
</evidence>
<dbReference type="CDD" id="cd00187">
    <property type="entry name" value="TOP4c"/>
    <property type="match status" value="1"/>
</dbReference>
<evidence type="ECO:0000256" key="2">
    <source>
        <dbReference type="ARBA" id="ARBA00008263"/>
    </source>
</evidence>
<keyword evidence="7 9" id="KW-0413">Isomerase</keyword>
<name>H3NQT7_9FIRM</name>
<keyword evidence="6 9" id="KW-0238">DNA-binding</keyword>
<dbReference type="NCBIfam" id="TIGR01063">
    <property type="entry name" value="gyrA"/>
    <property type="match status" value="1"/>
</dbReference>
<dbReference type="NCBIfam" id="NF004043">
    <property type="entry name" value="PRK05560.1"/>
    <property type="match status" value="1"/>
</dbReference>
<evidence type="ECO:0000259" key="12">
    <source>
        <dbReference type="PROSITE" id="PS52040"/>
    </source>
</evidence>
<dbReference type="FunFam" id="3.30.1360.40:FF:000002">
    <property type="entry name" value="DNA gyrase subunit A"/>
    <property type="match status" value="1"/>
</dbReference>
<dbReference type="InterPro" id="IPR006691">
    <property type="entry name" value="GyrA/parC_rep"/>
</dbReference>
<evidence type="ECO:0000256" key="10">
    <source>
        <dbReference type="PROSITE-ProRule" id="PRU01384"/>
    </source>
</evidence>
<dbReference type="GO" id="GO:0006261">
    <property type="term" value="P:DNA-templated DNA replication"/>
    <property type="evidence" value="ECO:0007669"/>
    <property type="project" value="UniProtKB-UniRule"/>
</dbReference>
<dbReference type="GO" id="GO:0005524">
    <property type="term" value="F:ATP binding"/>
    <property type="evidence" value="ECO:0007669"/>
    <property type="project" value="UniProtKB-UniRule"/>
</dbReference>
<comment type="catalytic activity">
    <reaction evidence="1 9 10">
        <text>ATP-dependent breakage, passage and rejoining of double-stranded DNA.</text>
        <dbReference type="EC" id="5.6.2.2"/>
    </reaction>
</comment>
<dbReference type="GO" id="GO:0003677">
    <property type="term" value="F:DNA binding"/>
    <property type="evidence" value="ECO:0007669"/>
    <property type="project" value="UniProtKB-UniRule"/>
</dbReference>
<dbReference type="Gene3D" id="3.30.1360.40">
    <property type="match status" value="1"/>
</dbReference>
<feature type="active site" description="O-(5'-phospho-DNA)-tyrosine intermediate" evidence="9 10">
    <location>
        <position position="123"/>
    </location>
</feature>
<gene>
    <name evidence="9" type="primary">gyrA</name>
    <name evidence="13" type="ORF">HMPREF9709_01698</name>
</gene>
<dbReference type="EMBL" id="AGEI01000031">
    <property type="protein sequence ID" value="EHR32084.1"/>
    <property type="molecule type" value="Genomic_DNA"/>
</dbReference>
<evidence type="ECO:0000313" key="14">
    <source>
        <dbReference type="Proteomes" id="UP000004191"/>
    </source>
</evidence>
<comment type="subunit">
    <text evidence="8">Heterotetramer composed of ParC and ParE.</text>
</comment>
<dbReference type="Gene3D" id="2.120.10.90">
    <property type="entry name" value="DNA gyrase/topoisomerase IV, subunit A, C-terminal"/>
    <property type="match status" value="1"/>
</dbReference>
<dbReference type="HAMAP" id="MF_01897">
    <property type="entry name" value="GyrA"/>
    <property type="match status" value="1"/>
</dbReference>
<dbReference type="Proteomes" id="UP000004191">
    <property type="component" value="Unassembled WGS sequence"/>
</dbReference>
<dbReference type="SUPFAM" id="SSF56719">
    <property type="entry name" value="Type II DNA topoisomerase"/>
    <property type="match status" value="1"/>
</dbReference>
<dbReference type="InterPro" id="IPR013760">
    <property type="entry name" value="Topo_IIA-like_dom_sf"/>
</dbReference>
<dbReference type="SMART" id="SM00434">
    <property type="entry name" value="TOP4c"/>
    <property type="match status" value="1"/>
</dbReference>
<dbReference type="Gene3D" id="1.10.268.10">
    <property type="entry name" value="Topoisomerase, domain 3"/>
    <property type="match status" value="1"/>
</dbReference>
<proteinExistence type="inferred from homology"/>
<dbReference type="OrthoDB" id="9806486at2"/>
<dbReference type="PANTHER" id="PTHR43493:SF5">
    <property type="entry name" value="DNA GYRASE SUBUNIT A, CHLOROPLASTIC_MITOCHONDRIAL"/>
    <property type="match status" value="1"/>
</dbReference>
<dbReference type="GO" id="GO:0034335">
    <property type="term" value="F:DNA negative supercoiling activity"/>
    <property type="evidence" value="ECO:0007669"/>
    <property type="project" value="UniProtKB-ARBA"/>
</dbReference>
<keyword evidence="4 9" id="KW-0067">ATP-binding</keyword>
<evidence type="ECO:0000256" key="7">
    <source>
        <dbReference type="ARBA" id="ARBA00023235"/>
    </source>
</evidence>
<evidence type="ECO:0000256" key="11">
    <source>
        <dbReference type="SAM" id="Coils"/>
    </source>
</evidence>
<evidence type="ECO:0000313" key="13">
    <source>
        <dbReference type="EMBL" id="EHR32084.1"/>
    </source>
</evidence>
<dbReference type="Pfam" id="PF03989">
    <property type="entry name" value="DNA_gyraseA_C"/>
    <property type="match status" value="6"/>
</dbReference>
<comment type="subcellular location">
    <subcellularLocation>
        <location evidence="9">Cytoplasm</location>
    </subcellularLocation>
</comment>
<dbReference type="InterPro" id="IPR013758">
    <property type="entry name" value="Topo_IIA_A/C_ab"/>
</dbReference>